<dbReference type="InterPro" id="IPR039697">
    <property type="entry name" value="Alcohol_dehydrogenase_Fe"/>
</dbReference>
<dbReference type="Gene3D" id="1.20.1090.10">
    <property type="entry name" value="Dehydroquinate synthase-like - alpha domain"/>
    <property type="match status" value="1"/>
</dbReference>
<evidence type="ECO:0000259" key="6">
    <source>
        <dbReference type="Pfam" id="PF25137"/>
    </source>
</evidence>
<keyword evidence="3" id="KW-0560">Oxidoreductase</keyword>
<dbReference type="Gene3D" id="3.40.50.1970">
    <property type="match status" value="1"/>
</dbReference>
<keyword evidence="4" id="KW-0520">NAD</keyword>
<evidence type="ECO:0000313" key="7">
    <source>
        <dbReference type="EMBL" id="GJD53824.1"/>
    </source>
</evidence>
<reference evidence="7" key="1">
    <citation type="journal article" date="2021" name="Front. Microbiol.">
        <title>Comprehensive Comparative Genomics and Phenotyping of Methylobacterium Species.</title>
        <authorList>
            <person name="Alessa O."/>
            <person name="Ogura Y."/>
            <person name="Fujitani Y."/>
            <person name="Takami H."/>
            <person name="Hayashi T."/>
            <person name="Sahin N."/>
            <person name="Tani A."/>
        </authorList>
    </citation>
    <scope>NUCLEOTIDE SEQUENCE</scope>
    <source>
        <strain evidence="7">KCTC 52305</strain>
    </source>
</reference>
<dbReference type="Pfam" id="PF00465">
    <property type="entry name" value="Fe-ADH"/>
    <property type="match status" value="1"/>
</dbReference>
<reference evidence="7" key="2">
    <citation type="submission" date="2021-08" db="EMBL/GenBank/DDBJ databases">
        <authorList>
            <person name="Tani A."/>
            <person name="Ola A."/>
            <person name="Ogura Y."/>
            <person name="Katsura K."/>
            <person name="Hayashi T."/>
        </authorList>
    </citation>
    <scope>NUCLEOTIDE SEQUENCE</scope>
    <source>
        <strain evidence="7">KCTC 52305</strain>
    </source>
</reference>
<evidence type="ECO:0000259" key="5">
    <source>
        <dbReference type="Pfam" id="PF00465"/>
    </source>
</evidence>
<dbReference type="InterPro" id="IPR001670">
    <property type="entry name" value="ADH_Fe/GldA"/>
</dbReference>
<comment type="caution">
    <text evidence="7">The sequence shown here is derived from an EMBL/GenBank/DDBJ whole genome shotgun (WGS) entry which is preliminary data.</text>
</comment>
<evidence type="ECO:0000256" key="4">
    <source>
        <dbReference type="ARBA" id="ARBA00023027"/>
    </source>
</evidence>
<evidence type="ECO:0000256" key="3">
    <source>
        <dbReference type="ARBA" id="ARBA00023002"/>
    </source>
</evidence>
<dbReference type="Pfam" id="PF25137">
    <property type="entry name" value="ADH_Fe_C"/>
    <property type="match status" value="1"/>
</dbReference>
<sequence>MARLNPNESTPVSDIAIFTAIQRMVHGCGALNQLADEVDRFGLRRILLVTDPGLVKAGIAGRTLDLLMGRDVEVFSDVEPDPSIETVVACADRVRTLKCDLIIGLGGGSAIDTAKCASVMATNPGNVEDYLGIDKVTSPGVPKIIIPTTAGTGSEVTNVAVLSLKAQNTKKGIVSRYLLADTAILDPELTLGLPASVTAATGMDALTHAIEAYVSRFAQPLTDDFALKAIRLIGGNLRTAVHNGQNIGAREAMLTASLYAGYAFGSAATGMVHGLAMPLGGQFNIPHGIANAVLLPHVMRWNLVAALPRYRDIAVALGETVAHVSVREGAERAVVAVEALSRDAGIPAHLDNLGVPRSAMDALARDGLTNVRQIRPNPREVTYEGLMDILGRAFRPEG</sequence>
<keyword evidence="8" id="KW-1185">Reference proteome</keyword>
<feature type="domain" description="Alcohol dehydrogenase iron-type/glycerol dehydrogenase GldA" evidence="5">
    <location>
        <begin position="23"/>
        <end position="187"/>
    </location>
</feature>
<protein>
    <submittedName>
        <fullName evidence="7">Long-chain-alcohol dehydrogenase 1</fullName>
    </submittedName>
</protein>
<proteinExistence type="inferred from homology"/>
<organism evidence="7 8">
    <name type="scientific">Methylobacterium crusticola</name>
    <dbReference type="NCBI Taxonomy" id="1697972"/>
    <lineage>
        <taxon>Bacteria</taxon>
        <taxon>Pseudomonadati</taxon>
        <taxon>Pseudomonadota</taxon>
        <taxon>Alphaproteobacteria</taxon>
        <taxon>Hyphomicrobiales</taxon>
        <taxon>Methylobacteriaceae</taxon>
        <taxon>Methylobacterium</taxon>
    </lineage>
</organism>
<dbReference type="PROSITE" id="PS00913">
    <property type="entry name" value="ADH_IRON_1"/>
    <property type="match status" value="1"/>
</dbReference>
<dbReference type="EMBL" id="BPQH01000038">
    <property type="protein sequence ID" value="GJD53824.1"/>
    <property type="molecule type" value="Genomic_DNA"/>
</dbReference>
<evidence type="ECO:0000256" key="1">
    <source>
        <dbReference type="ARBA" id="ARBA00001962"/>
    </source>
</evidence>
<dbReference type="CDD" id="cd08551">
    <property type="entry name" value="Fe-ADH"/>
    <property type="match status" value="1"/>
</dbReference>
<evidence type="ECO:0000313" key="8">
    <source>
        <dbReference type="Proteomes" id="UP001055167"/>
    </source>
</evidence>
<accession>A0ABQ4RAL2</accession>
<dbReference type="PANTHER" id="PTHR11496:SF102">
    <property type="entry name" value="ALCOHOL DEHYDROGENASE 4"/>
    <property type="match status" value="1"/>
</dbReference>
<comment type="cofactor">
    <cofactor evidence="1">
        <name>Fe cation</name>
        <dbReference type="ChEBI" id="CHEBI:24875"/>
    </cofactor>
</comment>
<dbReference type="Proteomes" id="UP001055167">
    <property type="component" value="Unassembled WGS sequence"/>
</dbReference>
<comment type="similarity">
    <text evidence="2">Belongs to the iron-containing alcohol dehydrogenase family.</text>
</comment>
<name>A0ABQ4RAL2_9HYPH</name>
<dbReference type="SUPFAM" id="SSF56796">
    <property type="entry name" value="Dehydroquinate synthase-like"/>
    <property type="match status" value="1"/>
</dbReference>
<feature type="domain" description="Fe-containing alcohol dehydrogenase-like C-terminal" evidence="6">
    <location>
        <begin position="198"/>
        <end position="393"/>
    </location>
</feature>
<dbReference type="InterPro" id="IPR056798">
    <property type="entry name" value="ADH_Fe_C"/>
</dbReference>
<evidence type="ECO:0000256" key="2">
    <source>
        <dbReference type="ARBA" id="ARBA00007358"/>
    </source>
</evidence>
<dbReference type="PANTHER" id="PTHR11496">
    <property type="entry name" value="ALCOHOL DEHYDROGENASE"/>
    <property type="match status" value="1"/>
</dbReference>
<gene>
    <name evidence="7" type="primary">adh1</name>
    <name evidence="7" type="ORF">OPKNFCMD_6603</name>
</gene>
<dbReference type="InterPro" id="IPR018211">
    <property type="entry name" value="ADH_Fe_CS"/>
</dbReference>